<dbReference type="AlphaFoldDB" id="A0A9X3AUL6"/>
<dbReference type="EMBL" id="JAMTCD010000007">
    <property type="protein sequence ID" value="MCT7941690.1"/>
    <property type="molecule type" value="Genomic_DNA"/>
</dbReference>
<dbReference type="Gene3D" id="3.30.1330.60">
    <property type="entry name" value="OmpA-like domain"/>
    <property type="match status" value="1"/>
</dbReference>
<comment type="caution">
    <text evidence="7">The sequence shown here is derived from an EMBL/GenBank/DDBJ whole genome shotgun (WGS) entry which is preliminary data.</text>
</comment>
<dbReference type="CDD" id="cd07185">
    <property type="entry name" value="OmpA_C-like"/>
    <property type="match status" value="1"/>
</dbReference>
<evidence type="ECO:0000313" key="8">
    <source>
        <dbReference type="Proteomes" id="UP001155546"/>
    </source>
</evidence>
<dbReference type="PROSITE" id="PS51123">
    <property type="entry name" value="OMPA_2"/>
    <property type="match status" value="1"/>
</dbReference>
<keyword evidence="8" id="KW-1185">Reference proteome</keyword>
<evidence type="ECO:0000256" key="2">
    <source>
        <dbReference type="ARBA" id="ARBA00023136"/>
    </source>
</evidence>
<dbReference type="PANTHER" id="PTHR30329">
    <property type="entry name" value="STATOR ELEMENT OF FLAGELLAR MOTOR COMPLEX"/>
    <property type="match status" value="1"/>
</dbReference>
<evidence type="ECO:0000256" key="3">
    <source>
        <dbReference type="ARBA" id="ARBA00023237"/>
    </source>
</evidence>
<dbReference type="InterPro" id="IPR036737">
    <property type="entry name" value="OmpA-like_sf"/>
</dbReference>
<reference evidence="7" key="1">
    <citation type="journal article" date="2023" name="Int. J. Syst. Evol. Microbiol.">
        <title>&lt;i&gt;Shewanella septentrionalis&lt;/i&gt; sp. nov. and &lt;i&gt;Shewanella holmiensis&lt;/i&gt; sp. nov., isolated from Baltic Sea water and sediments.</title>
        <authorList>
            <person name="Martin-Rodriguez A.J."/>
            <person name="Thorell K."/>
            <person name="Joffre E."/>
            <person name="Jensie-Markopoulos S."/>
            <person name="Moore E.R.B."/>
            <person name="Sjoling A."/>
        </authorList>
    </citation>
    <scope>NUCLEOTIDE SEQUENCE</scope>
    <source>
        <strain evidence="7">SP1S2-7</strain>
    </source>
</reference>
<dbReference type="PRINTS" id="PR01021">
    <property type="entry name" value="OMPADOMAIN"/>
</dbReference>
<gene>
    <name evidence="7" type="ORF">NE535_07750</name>
</gene>
<feature type="compositionally biased region" description="Polar residues" evidence="5">
    <location>
        <begin position="182"/>
        <end position="197"/>
    </location>
</feature>
<dbReference type="Proteomes" id="UP001155546">
    <property type="component" value="Unassembled WGS sequence"/>
</dbReference>
<organism evidence="7 8">
    <name type="scientific">Shewanella holmiensis</name>
    <dbReference type="NCBI Taxonomy" id="2952222"/>
    <lineage>
        <taxon>Bacteria</taxon>
        <taxon>Pseudomonadati</taxon>
        <taxon>Pseudomonadota</taxon>
        <taxon>Gammaproteobacteria</taxon>
        <taxon>Alteromonadales</taxon>
        <taxon>Shewanellaceae</taxon>
        <taxon>Shewanella</taxon>
    </lineage>
</organism>
<dbReference type="PANTHER" id="PTHR30329:SF21">
    <property type="entry name" value="LIPOPROTEIN YIAD-RELATED"/>
    <property type="match status" value="1"/>
</dbReference>
<evidence type="ECO:0000259" key="6">
    <source>
        <dbReference type="PROSITE" id="PS51123"/>
    </source>
</evidence>
<dbReference type="Pfam" id="PF00691">
    <property type="entry name" value="OmpA"/>
    <property type="match status" value="1"/>
</dbReference>
<dbReference type="InterPro" id="IPR006665">
    <property type="entry name" value="OmpA-like"/>
</dbReference>
<dbReference type="Pfam" id="PF13441">
    <property type="entry name" value="Gly-zipper_YMGG"/>
    <property type="match status" value="1"/>
</dbReference>
<evidence type="ECO:0000313" key="7">
    <source>
        <dbReference type="EMBL" id="MCT7941690.1"/>
    </source>
</evidence>
<name>A0A9X3AUL6_9GAMM</name>
<dbReference type="InterPro" id="IPR050330">
    <property type="entry name" value="Bact_OuterMem_StrucFunc"/>
</dbReference>
<comment type="subcellular location">
    <subcellularLocation>
        <location evidence="1">Cell outer membrane</location>
    </subcellularLocation>
</comment>
<protein>
    <submittedName>
        <fullName evidence="7">OmpA family protein</fullName>
    </submittedName>
</protein>
<accession>A0A9X3AUL6</accession>
<dbReference type="InterPro" id="IPR027367">
    <property type="entry name" value="Gly-zipper_YMGG"/>
</dbReference>
<evidence type="ECO:0000256" key="5">
    <source>
        <dbReference type="SAM" id="MobiDB-lite"/>
    </source>
</evidence>
<keyword evidence="3" id="KW-0998">Cell outer membrane</keyword>
<dbReference type="GO" id="GO:0009279">
    <property type="term" value="C:cell outer membrane"/>
    <property type="evidence" value="ECO:0007669"/>
    <property type="project" value="UniProtKB-SubCell"/>
</dbReference>
<keyword evidence="2 4" id="KW-0472">Membrane</keyword>
<dbReference type="RefSeq" id="WP_261298076.1">
    <property type="nucleotide sequence ID" value="NZ_JAMTCD010000007.1"/>
</dbReference>
<dbReference type="InterPro" id="IPR006664">
    <property type="entry name" value="OMP_bac"/>
</dbReference>
<evidence type="ECO:0000256" key="1">
    <source>
        <dbReference type="ARBA" id="ARBA00004442"/>
    </source>
</evidence>
<feature type="domain" description="OmpA-like" evidence="6">
    <location>
        <begin position="102"/>
        <end position="219"/>
    </location>
</feature>
<dbReference type="SUPFAM" id="SSF103088">
    <property type="entry name" value="OmpA-like"/>
    <property type="match status" value="1"/>
</dbReference>
<sequence>MQNKYKVLFVSGAILLSGCQLPNPYTGEAENSKATNGAIIGAIGGAAIGVASSSKKDRGKGALIGAASGAAVGGGIGYYMDVQESKLRQQLKSTGVSVTRNGDNIILNMPNDVTFDVDQTVLSERAKSVLNSVVLVAKEYDKTRLNVIGHTDSSGSDSYNLRLSQVRASEVAQYITSQKVSGGRVSSTGMGESQPIASNADAAGRAQNRRVEIMLTPIG</sequence>
<feature type="region of interest" description="Disordered" evidence="5">
    <location>
        <begin position="182"/>
        <end position="203"/>
    </location>
</feature>
<evidence type="ECO:0000256" key="4">
    <source>
        <dbReference type="PROSITE-ProRule" id="PRU00473"/>
    </source>
</evidence>
<proteinExistence type="predicted"/>
<dbReference type="PROSITE" id="PS51257">
    <property type="entry name" value="PROKAR_LIPOPROTEIN"/>
    <property type="match status" value="1"/>
</dbReference>